<protein>
    <submittedName>
        <fullName evidence="3">Uncharacterized protein</fullName>
    </submittedName>
</protein>
<feature type="compositionally biased region" description="Low complexity" evidence="2">
    <location>
        <begin position="169"/>
        <end position="183"/>
    </location>
</feature>
<feature type="region of interest" description="Disordered" evidence="2">
    <location>
        <begin position="24"/>
        <end position="125"/>
    </location>
</feature>
<evidence type="ECO:0000313" key="4">
    <source>
        <dbReference type="Proteomes" id="UP000236333"/>
    </source>
</evidence>
<evidence type="ECO:0000256" key="2">
    <source>
        <dbReference type="SAM" id="MobiDB-lite"/>
    </source>
</evidence>
<feature type="region of interest" description="Disordered" evidence="2">
    <location>
        <begin position="292"/>
        <end position="311"/>
    </location>
</feature>
<feature type="compositionally biased region" description="Low complexity" evidence="2">
    <location>
        <begin position="42"/>
        <end position="52"/>
    </location>
</feature>
<reference evidence="3 4" key="1">
    <citation type="journal article" date="2017" name="Mol. Biol. Evol.">
        <title>The 4-celled Tetrabaena socialis nuclear genome reveals the essential components for genetic control of cell number at the origin of multicellularity in the volvocine lineage.</title>
        <authorList>
            <person name="Featherston J."/>
            <person name="Arakaki Y."/>
            <person name="Hanschen E.R."/>
            <person name="Ferris P.J."/>
            <person name="Michod R.E."/>
            <person name="Olson B.J.S.C."/>
            <person name="Nozaki H."/>
            <person name="Durand P.M."/>
        </authorList>
    </citation>
    <scope>NUCLEOTIDE SEQUENCE [LARGE SCALE GENOMIC DNA]</scope>
    <source>
        <strain evidence="3 4">NIES-571</strain>
    </source>
</reference>
<accession>A0A2J7ZXY7</accession>
<evidence type="ECO:0000256" key="1">
    <source>
        <dbReference type="SAM" id="Coils"/>
    </source>
</evidence>
<keyword evidence="4" id="KW-1185">Reference proteome</keyword>
<feature type="coiled-coil region" evidence="1">
    <location>
        <begin position="384"/>
        <end position="418"/>
    </location>
</feature>
<comment type="caution">
    <text evidence="3">The sequence shown here is derived from an EMBL/GenBank/DDBJ whole genome shotgun (WGS) entry which is preliminary data.</text>
</comment>
<organism evidence="3 4">
    <name type="scientific">Tetrabaena socialis</name>
    <dbReference type="NCBI Taxonomy" id="47790"/>
    <lineage>
        <taxon>Eukaryota</taxon>
        <taxon>Viridiplantae</taxon>
        <taxon>Chlorophyta</taxon>
        <taxon>core chlorophytes</taxon>
        <taxon>Chlorophyceae</taxon>
        <taxon>CS clade</taxon>
        <taxon>Chlamydomonadales</taxon>
        <taxon>Tetrabaenaceae</taxon>
        <taxon>Tetrabaena</taxon>
    </lineage>
</organism>
<feature type="compositionally biased region" description="Low complexity" evidence="2">
    <location>
        <begin position="70"/>
        <end position="91"/>
    </location>
</feature>
<feature type="region of interest" description="Disordered" evidence="2">
    <location>
        <begin position="165"/>
        <end position="211"/>
    </location>
</feature>
<feature type="compositionally biased region" description="Basic and acidic residues" evidence="2">
    <location>
        <begin position="299"/>
        <end position="308"/>
    </location>
</feature>
<dbReference type="AlphaFoldDB" id="A0A2J7ZXY7"/>
<gene>
    <name evidence="3" type="ORF">TSOC_008640</name>
</gene>
<name>A0A2J7ZXY7_9CHLO</name>
<dbReference type="OrthoDB" id="538909at2759"/>
<sequence>MATARERVQSLDSRLRELEERFIGINQSTPLLPPLPDLASTGAPAAAEGDGAASHRSAWPQPTNMSAPRAGAAPGTLAWPAAAQPLTADAPPAEPQPALPPRANSTHAAPAPVPLPPRPSKATEVPLRLYREGLPHRGLGPPQSVWEADKNTAVVALSDRVRQLEGQLHDQQQQHQQHQHQPQSGPEGDPGAGAQHAMPPPTIGLLPVPRTVLGGSSHANVAPFDGIHAAGRPPAPVKYYPPPPPGHPLSAEAALLRLQTAQGARGHARAFAASVTASATATVPSVMMRRNENAQPPRDYPHPHDAEAAGRGGGVAPGAVGVSAPLGYASVAASGAASLHSAALREPGGPLQPAGRYPMVAAALAAGAPGSGGSTWEQAKMRALVSLEQERDMLRAQLESYRDVEDRHRREMVALNEQHREDLRDAAGIAGRRLDRLMGSAGQLHARRALVLRVSRALHAWRRIAVRNRRLGWAGRVWRKRALEAAFAEWHMLVLACRRDRQSRRRAAARYLRTLLLAWGAAAASCLRLRRMGRRAALLRCRWLLAAWARRTAELRARRLRVQGAVAHRRRALLWVGWRGLAAEVVRRRAAEALLRQRLARGAVVAVFATWLHKTRLAQRLRAQRRRAVLRCVLRSWARHASQHSVLRRKLRGLHASWRRRRRAILLAAWAEAARRLARLGAADRALRAAVRRQALSGVLACLRLPPLERAWGRRRAAVALRAWHAAALRAARNRRIAVVRRQQRSRGLLGAAFDEWRVLAKTRMVRLHLREIHRLQEHQRKCVKVDMG</sequence>
<keyword evidence="1" id="KW-0175">Coiled coil</keyword>
<dbReference type="EMBL" id="PGGS01000331">
    <property type="protein sequence ID" value="PNH05131.1"/>
    <property type="molecule type" value="Genomic_DNA"/>
</dbReference>
<proteinExistence type="predicted"/>
<dbReference type="Proteomes" id="UP000236333">
    <property type="component" value="Unassembled WGS sequence"/>
</dbReference>
<evidence type="ECO:0000313" key="3">
    <source>
        <dbReference type="EMBL" id="PNH05131.1"/>
    </source>
</evidence>